<evidence type="ECO:0000256" key="1">
    <source>
        <dbReference type="SAM" id="MobiDB-lite"/>
    </source>
</evidence>
<dbReference type="Proteomes" id="UP000544331">
    <property type="component" value="Unassembled WGS sequence"/>
</dbReference>
<evidence type="ECO:0000313" key="3">
    <source>
        <dbReference type="Proteomes" id="UP000544331"/>
    </source>
</evidence>
<feature type="region of interest" description="Disordered" evidence="1">
    <location>
        <begin position="315"/>
        <end position="364"/>
    </location>
</feature>
<keyword evidence="3" id="KW-1185">Reference proteome</keyword>
<protein>
    <submittedName>
        <fullName evidence="2">Uncharacterized protein</fullName>
    </submittedName>
</protein>
<comment type="caution">
    <text evidence="2">The sequence shown here is derived from an EMBL/GenBank/DDBJ whole genome shotgun (WGS) entry which is preliminary data.</text>
</comment>
<evidence type="ECO:0000313" key="2">
    <source>
        <dbReference type="EMBL" id="KAF5724934.1"/>
    </source>
</evidence>
<gene>
    <name evidence="2" type="ORF">FMUND_325</name>
</gene>
<feature type="compositionally biased region" description="Basic and acidic residues" evidence="1">
    <location>
        <begin position="322"/>
        <end position="339"/>
    </location>
</feature>
<sequence length="423" mass="48146">MKRVLWLQTDEGKIPKALLVERTRDRFREVEDAVKLSIATAGHGKTSELLSVFHTSPAVAAMYGEIDHQLRKVKAIRGFEEAALAELVRPCPEESSNSQMIQNIANSDPKALHFLNSGIERFSPSSSRELERVIKPFLDPTSCKYAGLNQFSAWSLFKVRIYTKSDILKTGITLVDLPGIGEAVESHFEVTEQLSHRLDVQLLRAYDKAIRETRRSLKRTQTRVVRTCKLSDIVNNYETISNLDGSAINTSPSWRRIWMRSRGHQRSPVFNELLVLLGLLLVHQVARLHLHYHARGLYPPFMLASLINAVSRTSRMMRPTSKVRDTARQLEDSAKETRKGTRQATRNVPTETRKSSGSGSSSDGMTILQKALDLLQEALKERMEITWELEEAVAKQEKTVHEMGKQMVKFKDQMTEELQRVRK</sequence>
<proteinExistence type="predicted"/>
<dbReference type="AlphaFoldDB" id="A0A8H6DPW6"/>
<organism evidence="2 3">
    <name type="scientific">Fusarium mundagurra</name>
    <dbReference type="NCBI Taxonomy" id="1567541"/>
    <lineage>
        <taxon>Eukaryota</taxon>
        <taxon>Fungi</taxon>
        <taxon>Dikarya</taxon>
        <taxon>Ascomycota</taxon>
        <taxon>Pezizomycotina</taxon>
        <taxon>Sordariomycetes</taxon>
        <taxon>Hypocreomycetidae</taxon>
        <taxon>Hypocreales</taxon>
        <taxon>Nectriaceae</taxon>
        <taxon>Fusarium</taxon>
        <taxon>Fusarium fujikuroi species complex</taxon>
    </lineage>
</organism>
<dbReference type="OrthoDB" id="5243934at2759"/>
<accession>A0A8H6DPW6</accession>
<dbReference type="EMBL" id="JAAOAN010000022">
    <property type="protein sequence ID" value="KAF5724934.1"/>
    <property type="molecule type" value="Genomic_DNA"/>
</dbReference>
<name>A0A8H6DPW6_9HYPO</name>
<reference evidence="2 3" key="1">
    <citation type="submission" date="2020-05" db="EMBL/GenBank/DDBJ databases">
        <title>Identification and distribution of gene clusters putatively required for synthesis of sphingolipid metabolism inhibitors in phylogenetically diverse species of the filamentous fungus Fusarium.</title>
        <authorList>
            <person name="Kim H.-S."/>
            <person name="Busman M."/>
            <person name="Brown D.W."/>
            <person name="Divon H."/>
            <person name="Uhlig S."/>
            <person name="Proctor R.H."/>
        </authorList>
    </citation>
    <scope>NUCLEOTIDE SEQUENCE [LARGE SCALE GENOMIC DNA]</scope>
    <source>
        <strain evidence="2 3">NRRL 66235</strain>
    </source>
</reference>